<evidence type="ECO:0000313" key="4">
    <source>
        <dbReference type="Proteomes" id="UP000525078"/>
    </source>
</evidence>
<evidence type="ECO:0000259" key="2">
    <source>
        <dbReference type="PROSITE" id="PS51485"/>
    </source>
</evidence>
<accession>A0A7J6FAQ3</accession>
<evidence type="ECO:0000313" key="3">
    <source>
        <dbReference type="EMBL" id="KAF4366850.1"/>
    </source>
</evidence>
<dbReference type="InterPro" id="IPR008972">
    <property type="entry name" value="Cupredoxin"/>
</dbReference>
<dbReference type="Pfam" id="PF02298">
    <property type="entry name" value="Cu_bind_like"/>
    <property type="match status" value="1"/>
</dbReference>
<dbReference type="AlphaFoldDB" id="A0A7J6FAQ3"/>
<dbReference type="Gene3D" id="2.60.40.420">
    <property type="entry name" value="Cupredoxins - blue copper proteins"/>
    <property type="match status" value="1"/>
</dbReference>
<dbReference type="PANTHER" id="PTHR34052">
    <property type="entry name" value="GLYCINE-RICH PROTEIN-LIKE"/>
    <property type="match status" value="1"/>
</dbReference>
<feature type="chain" id="PRO_5029813990" description="Phytocyanin domain-containing protein" evidence="1">
    <location>
        <begin position="22"/>
        <end position="178"/>
    </location>
</feature>
<dbReference type="InterPro" id="IPR003245">
    <property type="entry name" value="Phytocyanin_dom"/>
</dbReference>
<dbReference type="PANTHER" id="PTHR34052:SF1">
    <property type="entry name" value="OS06G0216700 PROTEIN"/>
    <property type="match status" value="1"/>
</dbReference>
<gene>
    <name evidence="3" type="ORF">F8388_013915</name>
</gene>
<keyword evidence="1" id="KW-0732">Signal</keyword>
<dbReference type="PROSITE" id="PS51485">
    <property type="entry name" value="PHYTOCYANIN"/>
    <property type="match status" value="1"/>
</dbReference>
<name>A0A7J6FAQ3_CANSA</name>
<feature type="signal peptide" evidence="1">
    <location>
        <begin position="1"/>
        <end position="21"/>
    </location>
</feature>
<organism evidence="3 4">
    <name type="scientific">Cannabis sativa</name>
    <name type="common">Hemp</name>
    <name type="synonym">Marijuana</name>
    <dbReference type="NCBI Taxonomy" id="3483"/>
    <lineage>
        <taxon>Eukaryota</taxon>
        <taxon>Viridiplantae</taxon>
        <taxon>Streptophyta</taxon>
        <taxon>Embryophyta</taxon>
        <taxon>Tracheophyta</taxon>
        <taxon>Spermatophyta</taxon>
        <taxon>Magnoliopsida</taxon>
        <taxon>eudicotyledons</taxon>
        <taxon>Gunneridae</taxon>
        <taxon>Pentapetalae</taxon>
        <taxon>rosids</taxon>
        <taxon>fabids</taxon>
        <taxon>Rosales</taxon>
        <taxon>Cannabaceae</taxon>
        <taxon>Cannabis</taxon>
    </lineage>
</organism>
<dbReference type="GO" id="GO:0009055">
    <property type="term" value="F:electron transfer activity"/>
    <property type="evidence" value="ECO:0007669"/>
    <property type="project" value="InterPro"/>
</dbReference>
<feature type="domain" description="Phytocyanin" evidence="2">
    <location>
        <begin position="55"/>
        <end position="170"/>
    </location>
</feature>
<evidence type="ECO:0000256" key="1">
    <source>
        <dbReference type="SAM" id="SignalP"/>
    </source>
</evidence>
<proteinExistence type="predicted"/>
<protein>
    <recommendedName>
        <fullName evidence="2">Phytocyanin domain-containing protein</fullName>
    </recommendedName>
</protein>
<dbReference type="PROSITE" id="PS51257">
    <property type="entry name" value="PROKAR_LIPOPROTEIN"/>
    <property type="match status" value="1"/>
</dbReference>
<reference evidence="3 4" key="1">
    <citation type="journal article" date="2020" name="bioRxiv">
        <title>Sequence and annotation of 42 cannabis genomes reveals extensive copy number variation in cannabinoid synthesis and pathogen resistance genes.</title>
        <authorList>
            <person name="Mckernan K.J."/>
            <person name="Helbert Y."/>
            <person name="Kane L.T."/>
            <person name="Ebling H."/>
            <person name="Zhang L."/>
            <person name="Liu B."/>
            <person name="Eaton Z."/>
            <person name="Mclaughlin S."/>
            <person name="Kingan S."/>
            <person name="Baybayan P."/>
            <person name="Concepcion G."/>
            <person name="Jordan M."/>
            <person name="Riva A."/>
            <person name="Barbazuk W."/>
            <person name="Harkins T."/>
        </authorList>
    </citation>
    <scope>NUCLEOTIDE SEQUENCE [LARGE SCALE GENOMIC DNA]</scope>
    <source>
        <strain evidence="4">cv. Jamaican Lion 4</strain>
        <tissue evidence="3">Leaf</tissue>
    </source>
</reference>
<dbReference type="SUPFAM" id="SSF49503">
    <property type="entry name" value="Cupredoxins"/>
    <property type="match status" value="1"/>
</dbReference>
<comment type="caution">
    <text evidence="3">The sequence shown here is derived from an EMBL/GenBank/DDBJ whole genome shotgun (WGS) entry which is preliminary data.</text>
</comment>
<dbReference type="EMBL" id="JAATIP010000146">
    <property type="protein sequence ID" value="KAF4366850.1"/>
    <property type="molecule type" value="Genomic_DNA"/>
</dbReference>
<dbReference type="Proteomes" id="UP000525078">
    <property type="component" value="Unassembled WGS sequence"/>
</dbReference>
<sequence length="178" mass="20626">MAKGLILGLILLASMLAGCMANRDWRLGFNYTDWLQKHRNWYDQHHPNKTQQVSNKIIVGGSQHWRFNFTYTDWAFKHGPFYLNDVLVFKYDPPVGKDSHPHSVYQLPDLRSFIKCDLSNAKKLANATQGVGNGFEVVLDKWQPYYFACGESNGFHCDVGCMKFFVMPMLRAWPSRRT</sequence>